<gene>
    <name evidence="2" type="ORF">Sradi_1653800</name>
</gene>
<evidence type="ECO:0000313" key="2">
    <source>
        <dbReference type="EMBL" id="KAL0414521.1"/>
    </source>
</evidence>
<evidence type="ECO:0000259" key="1">
    <source>
        <dbReference type="PROSITE" id="PS51819"/>
    </source>
</evidence>
<accession>A0AAW2UG53</accession>
<protein>
    <recommendedName>
        <fullName evidence="1">VOC domain-containing protein</fullName>
    </recommendedName>
</protein>
<proteinExistence type="predicted"/>
<organism evidence="2">
    <name type="scientific">Sesamum radiatum</name>
    <name type="common">Black benniseed</name>
    <dbReference type="NCBI Taxonomy" id="300843"/>
    <lineage>
        <taxon>Eukaryota</taxon>
        <taxon>Viridiplantae</taxon>
        <taxon>Streptophyta</taxon>
        <taxon>Embryophyta</taxon>
        <taxon>Tracheophyta</taxon>
        <taxon>Spermatophyta</taxon>
        <taxon>Magnoliopsida</taxon>
        <taxon>eudicotyledons</taxon>
        <taxon>Gunneridae</taxon>
        <taxon>Pentapetalae</taxon>
        <taxon>asterids</taxon>
        <taxon>lamiids</taxon>
        <taxon>Lamiales</taxon>
        <taxon>Pedaliaceae</taxon>
        <taxon>Sesamum</taxon>
    </lineage>
</organism>
<name>A0AAW2UG53_SESRA</name>
<dbReference type="InterPro" id="IPR037523">
    <property type="entry name" value="VOC_core"/>
</dbReference>
<feature type="domain" description="VOC" evidence="1">
    <location>
        <begin position="8"/>
        <end position="138"/>
    </location>
</feature>
<comment type="caution">
    <text evidence="2">The sequence shown here is derived from an EMBL/GenBank/DDBJ whole genome shotgun (WGS) entry which is preliminary data.</text>
</comment>
<dbReference type="PROSITE" id="PS51819">
    <property type="entry name" value="VOC"/>
    <property type="match status" value="1"/>
</dbReference>
<dbReference type="SUPFAM" id="SSF54593">
    <property type="entry name" value="Glyoxalase/Bleomycin resistance protein/Dihydroxybiphenyl dioxygenase"/>
    <property type="match status" value="1"/>
</dbReference>
<dbReference type="PANTHER" id="PTHR47802">
    <property type="entry name" value="GLYOXALASE FAMILY PROTEIN, EXPRESSED"/>
    <property type="match status" value="1"/>
</dbReference>
<dbReference type="Gene3D" id="3.10.180.10">
    <property type="entry name" value="2,3-Dihydroxybiphenyl 1,2-Dioxygenase, domain 1"/>
    <property type="match status" value="1"/>
</dbReference>
<dbReference type="InterPro" id="IPR029068">
    <property type="entry name" value="Glyas_Bleomycin-R_OHBP_Dase"/>
</dbReference>
<dbReference type="AlphaFoldDB" id="A0AAW2UG53"/>
<reference evidence="2" key="2">
    <citation type="journal article" date="2024" name="Plant">
        <title>Genomic evolution and insights into agronomic trait innovations of Sesamum species.</title>
        <authorList>
            <person name="Miao H."/>
            <person name="Wang L."/>
            <person name="Qu L."/>
            <person name="Liu H."/>
            <person name="Sun Y."/>
            <person name="Le M."/>
            <person name="Wang Q."/>
            <person name="Wei S."/>
            <person name="Zheng Y."/>
            <person name="Lin W."/>
            <person name="Duan Y."/>
            <person name="Cao H."/>
            <person name="Xiong S."/>
            <person name="Wang X."/>
            <person name="Wei L."/>
            <person name="Li C."/>
            <person name="Ma Q."/>
            <person name="Ju M."/>
            <person name="Zhao R."/>
            <person name="Li G."/>
            <person name="Mu C."/>
            <person name="Tian Q."/>
            <person name="Mei H."/>
            <person name="Zhang T."/>
            <person name="Gao T."/>
            <person name="Zhang H."/>
        </authorList>
    </citation>
    <scope>NUCLEOTIDE SEQUENCE</scope>
    <source>
        <strain evidence="2">G02</strain>
    </source>
</reference>
<dbReference type="PANTHER" id="PTHR47802:SF1">
    <property type="entry name" value="GLYOXALASE FAMILY PROTEIN, EXPRESSED"/>
    <property type="match status" value="1"/>
</dbReference>
<dbReference type="Pfam" id="PF13669">
    <property type="entry name" value="Glyoxalase_4"/>
    <property type="match status" value="1"/>
</dbReference>
<sequence length="182" mass="20492">MAAAKGTCLNHLSRESPDVKRLAKFYIEIFGFEQVETPKFDFEVIWLKLGSSFYLHLIERDPNSKLPEGPRSAASAVADPKHLPRGHHLCLYVPNFDSVVQNLKEKGIELNETTRPDGKARQAFFFDPDGKSVLCYSTPHALWEWIGGDRPEPSTVNQALSCDPRTVVNVVKIEVVLLNKVF</sequence>
<dbReference type="EMBL" id="JACGWJ010000006">
    <property type="protein sequence ID" value="KAL0414521.1"/>
    <property type="molecule type" value="Genomic_DNA"/>
</dbReference>
<dbReference type="CDD" id="cd07245">
    <property type="entry name" value="VOC_like"/>
    <property type="match status" value="1"/>
</dbReference>
<reference evidence="2" key="1">
    <citation type="submission" date="2020-06" db="EMBL/GenBank/DDBJ databases">
        <authorList>
            <person name="Li T."/>
            <person name="Hu X."/>
            <person name="Zhang T."/>
            <person name="Song X."/>
            <person name="Zhang H."/>
            <person name="Dai N."/>
            <person name="Sheng W."/>
            <person name="Hou X."/>
            <person name="Wei L."/>
        </authorList>
    </citation>
    <scope>NUCLEOTIDE SEQUENCE</scope>
    <source>
        <strain evidence="2">G02</strain>
        <tissue evidence="2">Leaf</tissue>
    </source>
</reference>